<sequence length="56" mass="6862">MARKRSSKPIAGVSSASVERKPIYRREQEQMHTRVKRSEESWERWRARMKDRKRSM</sequence>
<proteinExistence type="predicted"/>
<organism evidence="2">
    <name type="scientific">marine sediment metagenome</name>
    <dbReference type="NCBI Taxonomy" id="412755"/>
    <lineage>
        <taxon>unclassified sequences</taxon>
        <taxon>metagenomes</taxon>
        <taxon>ecological metagenomes</taxon>
    </lineage>
</organism>
<dbReference type="EMBL" id="BARW01028772">
    <property type="protein sequence ID" value="GAJ15645.1"/>
    <property type="molecule type" value="Genomic_DNA"/>
</dbReference>
<feature type="region of interest" description="Disordered" evidence="1">
    <location>
        <begin position="1"/>
        <end position="56"/>
    </location>
</feature>
<dbReference type="AlphaFoldDB" id="X1VWM9"/>
<feature type="compositionally biased region" description="Basic and acidic residues" evidence="1">
    <location>
        <begin position="18"/>
        <end position="48"/>
    </location>
</feature>
<evidence type="ECO:0000256" key="1">
    <source>
        <dbReference type="SAM" id="MobiDB-lite"/>
    </source>
</evidence>
<protein>
    <submittedName>
        <fullName evidence="2">Uncharacterized protein</fullName>
    </submittedName>
</protein>
<name>X1VWM9_9ZZZZ</name>
<evidence type="ECO:0000313" key="2">
    <source>
        <dbReference type="EMBL" id="GAJ15645.1"/>
    </source>
</evidence>
<comment type="caution">
    <text evidence="2">The sequence shown here is derived from an EMBL/GenBank/DDBJ whole genome shotgun (WGS) entry which is preliminary data.</text>
</comment>
<gene>
    <name evidence="2" type="ORF">S12H4_46381</name>
</gene>
<reference evidence="2" key="1">
    <citation type="journal article" date="2014" name="Front. Microbiol.">
        <title>High frequency of phylogenetically diverse reductive dehalogenase-homologous genes in deep subseafloor sedimentary metagenomes.</title>
        <authorList>
            <person name="Kawai M."/>
            <person name="Futagami T."/>
            <person name="Toyoda A."/>
            <person name="Takaki Y."/>
            <person name="Nishi S."/>
            <person name="Hori S."/>
            <person name="Arai W."/>
            <person name="Tsubouchi T."/>
            <person name="Morono Y."/>
            <person name="Uchiyama I."/>
            <person name="Ito T."/>
            <person name="Fujiyama A."/>
            <person name="Inagaki F."/>
            <person name="Takami H."/>
        </authorList>
    </citation>
    <scope>NUCLEOTIDE SEQUENCE</scope>
    <source>
        <strain evidence="2">Expedition CK06-06</strain>
    </source>
</reference>
<accession>X1VWM9</accession>